<dbReference type="InterPro" id="IPR021858">
    <property type="entry name" value="Fun_TF"/>
</dbReference>
<reference evidence="1 2" key="1">
    <citation type="submission" date="2024-06" db="EMBL/GenBank/DDBJ databases">
        <title>Complete genome of Phlyctema vagabunda strain 19-DSS-EL-015.</title>
        <authorList>
            <person name="Fiorenzani C."/>
        </authorList>
    </citation>
    <scope>NUCLEOTIDE SEQUENCE [LARGE SCALE GENOMIC DNA]</scope>
    <source>
        <strain evidence="1 2">19-DSS-EL-015</strain>
    </source>
</reference>
<name>A0ABR4P6G4_9HELO</name>
<proteinExistence type="predicted"/>
<comment type="caution">
    <text evidence="1">The sequence shown here is derived from an EMBL/GenBank/DDBJ whole genome shotgun (WGS) entry which is preliminary data.</text>
</comment>
<gene>
    <name evidence="1" type="ORF">PVAG01_09124</name>
</gene>
<organism evidence="1 2">
    <name type="scientific">Phlyctema vagabunda</name>
    <dbReference type="NCBI Taxonomy" id="108571"/>
    <lineage>
        <taxon>Eukaryota</taxon>
        <taxon>Fungi</taxon>
        <taxon>Dikarya</taxon>
        <taxon>Ascomycota</taxon>
        <taxon>Pezizomycotina</taxon>
        <taxon>Leotiomycetes</taxon>
        <taxon>Helotiales</taxon>
        <taxon>Dermateaceae</taxon>
        <taxon>Phlyctema</taxon>
    </lineage>
</organism>
<sequence length="307" mass="34395">MILRGNLDTPFTEEEIDRALVEIDVSSQSSSVTKGPFQVFHSKTTEETVPSPEEQTPRTEVDLFGDFDWLREDQLHGLEDPFMPDLEATQYVPDLSTTDNNPYNTVSDIIQPESDENLLADDVANGSGNQNASEEYTMTVASPYRGLDDYPMEPRFMTSQNRLLIYHYVHNVVDLMVTISSHNSPWKEVHLPKALLGSGELEATGHTSNSRNALLHAVLACSAYNLASQFLHTKQDELARQYRMLGQDLFCKSVLSIGNCMQEEMSGHKPKYKELLAAMLSMISIGVSVQRAVNNPDVMTNQAFLCR</sequence>
<dbReference type="EMBL" id="JBFCZG010000008">
    <property type="protein sequence ID" value="KAL3418903.1"/>
    <property type="molecule type" value="Genomic_DNA"/>
</dbReference>
<evidence type="ECO:0000313" key="2">
    <source>
        <dbReference type="Proteomes" id="UP001629113"/>
    </source>
</evidence>
<keyword evidence="2" id="KW-1185">Reference proteome</keyword>
<dbReference type="Proteomes" id="UP001629113">
    <property type="component" value="Unassembled WGS sequence"/>
</dbReference>
<accession>A0ABR4P6G4</accession>
<protein>
    <submittedName>
        <fullName evidence="1">Component of the argr regulatory complex</fullName>
    </submittedName>
</protein>
<dbReference type="Pfam" id="PF11951">
    <property type="entry name" value="Fungal_trans_2"/>
    <property type="match status" value="1"/>
</dbReference>
<evidence type="ECO:0000313" key="1">
    <source>
        <dbReference type="EMBL" id="KAL3418903.1"/>
    </source>
</evidence>